<sequence>MEAIREIQTIENGEVHLQLPKQFWGQKVEIIVLALPQLDTPSPVQKKSLRGALKHYANPELMAKEQDAWQEAASEKHEHG</sequence>
<organism evidence="1 2">
    <name type="scientific">Methylocucumis oryzae</name>
    <dbReference type="NCBI Taxonomy" id="1632867"/>
    <lineage>
        <taxon>Bacteria</taxon>
        <taxon>Pseudomonadati</taxon>
        <taxon>Pseudomonadota</taxon>
        <taxon>Gammaproteobacteria</taxon>
        <taxon>Methylococcales</taxon>
        <taxon>Methylococcaceae</taxon>
        <taxon>Methylocucumis</taxon>
    </lineage>
</organism>
<dbReference type="OrthoDB" id="7064787at2"/>
<evidence type="ECO:0000313" key="1">
    <source>
        <dbReference type="EMBL" id="KJV07124.1"/>
    </source>
</evidence>
<protein>
    <submittedName>
        <fullName evidence="1">Uncharacterized protein</fullName>
    </submittedName>
</protein>
<reference evidence="2" key="1">
    <citation type="submission" date="2015-03" db="EMBL/GenBank/DDBJ databases">
        <title>Draft genome sequence of a novel methanotroph (Sn10-6) isolated from flooded ricefield rhizosphere in India.</title>
        <authorList>
            <person name="Pandit P.S."/>
            <person name="Pore S.D."/>
            <person name="Arora P."/>
            <person name="Kapse N.G."/>
            <person name="Dhakephalkar P.K."/>
            <person name="Rahalkar M.C."/>
        </authorList>
    </citation>
    <scope>NUCLEOTIDE SEQUENCE [LARGE SCALE GENOMIC DNA]</scope>
    <source>
        <strain evidence="2">Sn10-6</strain>
    </source>
</reference>
<reference evidence="1 2" key="2">
    <citation type="journal article" date="2016" name="Microb. Ecol.">
        <title>Genome Characteristics of a Novel Type I Methanotroph (Sn10-6) Isolated from a Flooded Indian Rice Field.</title>
        <authorList>
            <person name="Rahalkar M.C."/>
            <person name="Pandit P.S."/>
            <person name="Dhakephalkar P.K."/>
            <person name="Pore S."/>
            <person name="Arora P."/>
            <person name="Kapse N."/>
        </authorList>
    </citation>
    <scope>NUCLEOTIDE SEQUENCE [LARGE SCALE GENOMIC DNA]</scope>
    <source>
        <strain evidence="1 2">Sn10-6</strain>
    </source>
</reference>
<dbReference type="Proteomes" id="UP000033684">
    <property type="component" value="Unassembled WGS sequence"/>
</dbReference>
<gene>
    <name evidence="1" type="ORF">VZ94_06810</name>
</gene>
<comment type="caution">
    <text evidence="1">The sequence shown here is derived from an EMBL/GenBank/DDBJ whole genome shotgun (WGS) entry which is preliminary data.</text>
</comment>
<keyword evidence="2" id="KW-1185">Reference proteome</keyword>
<dbReference type="RefSeq" id="WP_045778658.1">
    <property type="nucleotide sequence ID" value="NZ_LAJX01000059.1"/>
</dbReference>
<dbReference type="AlphaFoldDB" id="A0A0F3INJ1"/>
<evidence type="ECO:0000313" key="2">
    <source>
        <dbReference type="Proteomes" id="UP000033684"/>
    </source>
</evidence>
<accession>A0A0F3INJ1</accession>
<proteinExistence type="predicted"/>
<dbReference type="EMBL" id="LAJX01000059">
    <property type="protein sequence ID" value="KJV07124.1"/>
    <property type="molecule type" value="Genomic_DNA"/>
</dbReference>
<name>A0A0F3INJ1_9GAMM</name>